<comment type="caution">
    <text evidence="3">The sequence shown here is derived from an EMBL/GenBank/DDBJ whole genome shotgun (WGS) entry which is preliminary data.</text>
</comment>
<dbReference type="EMBL" id="QCYY01003017">
    <property type="protein sequence ID" value="ROT65910.1"/>
    <property type="molecule type" value="Genomic_DNA"/>
</dbReference>
<keyword evidence="2" id="KW-0732">Signal</keyword>
<reference evidence="3 4" key="2">
    <citation type="submission" date="2019-01" db="EMBL/GenBank/DDBJ databases">
        <title>The decoding of complex shrimp genome reveals the adaptation for benthos swimmer, frequently molting mechanism and breeding impact on genome.</title>
        <authorList>
            <person name="Sun Y."/>
            <person name="Gao Y."/>
            <person name="Yu Y."/>
        </authorList>
    </citation>
    <scope>NUCLEOTIDE SEQUENCE [LARGE SCALE GENOMIC DNA]</scope>
    <source>
        <tissue evidence="3">Muscle</tissue>
    </source>
</reference>
<dbReference type="Proteomes" id="UP000283509">
    <property type="component" value="Unassembled WGS sequence"/>
</dbReference>
<feature type="region of interest" description="Disordered" evidence="1">
    <location>
        <begin position="30"/>
        <end position="61"/>
    </location>
</feature>
<evidence type="ECO:0000256" key="1">
    <source>
        <dbReference type="SAM" id="MobiDB-lite"/>
    </source>
</evidence>
<feature type="chain" id="PRO_5018617597" evidence="2">
    <location>
        <begin position="21"/>
        <end position="128"/>
    </location>
</feature>
<sequence length="128" mass="13746">MALRVVAVLASALLLHPAASFTHIGAESPPTVQDLAEAPSRRLSSLAKSAHRPCRPRSPVALDPLRSSSTLKYVHEGDLLRLRLVLDNVTLEGFKSMTVQEVSEGPPSHQFPCSSTTSLPHAFVSDVL</sequence>
<keyword evidence="4" id="KW-1185">Reference proteome</keyword>
<feature type="signal peptide" evidence="2">
    <location>
        <begin position="1"/>
        <end position="20"/>
    </location>
</feature>
<accession>A0A3R7PGM6</accession>
<reference evidence="3 4" key="1">
    <citation type="submission" date="2018-04" db="EMBL/GenBank/DDBJ databases">
        <authorList>
            <person name="Zhang X."/>
            <person name="Yuan J."/>
            <person name="Li F."/>
            <person name="Xiang J."/>
        </authorList>
    </citation>
    <scope>NUCLEOTIDE SEQUENCE [LARGE SCALE GENOMIC DNA]</scope>
    <source>
        <tissue evidence="3">Muscle</tissue>
    </source>
</reference>
<organism evidence="3 4">
    <name type="scientific">Penaeus vannamei</name>
    <name type="common">Whiteleg shrimp</name>
    <name type="synonym">Litopenaeus vannamei</name>
    <dbReference type="NCBI Taxonomy" id="6689"/>
    <lineage>
        <taxon>Eukaryota</taxon>
        <taxon>Metazoa</taxon>
        <taxon>Ecdysozoa</taxon>
        <taxon>Arthropoda</taxon>
        <taxon>Crustacea</taxon>
        <taxon>Multicrustacea</taxon>
        <taxon>Malacostraca</taxon>
        <taxon>Eumalacostraca</taxon>
        <taxon>Eucarida</taxon>
        <taxon>Decapoda</taxon>
        <taxon>Dendrobranchiata</taxon>
        <taxon>Penaeoidea</taxon>
        <taxon>Penaeidae</taxon>
        <taxon>Penaeus</taxon>
    </lineage>
</organism>
<proteinExistence type="predicted"/>
<gene>
    <name evidence="3" type="ORF">C7M84_016108</name>
</gene>
<evidence type="ECO:0000256" key="2">
    <source>
        <dbReference type="SAM" id="SignalP"/>
    </source>
</evidence>
<dbReference type="AlphaFoldDB" id="A0A3R7PGM6"/>
<protein>
    <submittedName>
        <fullName evidence="3">Uncharacterized protein</fullName>
    </submittedName>
</protein>
<evidence type="ECO:0000313" key="3">
    <source>
        <dbReference type="EMBL" id="ROT65910.1"/>
    </source>
</evidence>
<name>A0A3R7PGM6_PENVA</name>
<evidence type="ECO:0000313" key="4">
    <source>
        <dbReference type="Proteomes" id="UP000283509"/>
    </source>
</evidence>